<dbReference type="EMBL" id="JAGSXH010000035">
    <property type="protein sequence ID" value="MBS2963834.1"/>
    <property type="molecule type" value="Genomic_DNA"/>
</dbReference>
<proteinExistence type="predicted"/>
<name>A0A8J8BEK2_9ACTN</name>
<protein>
    <submittedName>
        <fullName evidence="2">Uncharacterized protein</fullName>
    </submittedName>
</protein>
<dbReference type="AlphaFoldDB" id="A0A8J8BEK2"/>
<reference evidence="2" key="1">
    <citation type="submission" date="2021-04" db="EMBL/GenBank/DDBJ databases">
        <title>Genome based classification of Actinospica acidithermotolerans sp. nov., an actinobacterium isolated from an Indonesian hot spring.</title>
        <authorList>
            <person name="Kusuma A.B."/>
            <person name="Putra K.E."/>
            <person name="Nafisah S."/>
            <person name="Loh J."/>
            <person name="Nouioui I."/>
            <person name="Goodfellow M."/>
        </authorList>
    </citation>
    <scope>NUCLEOTIDE SEQUENCE</scope>
    <source>
        <strain evidence="2">DSM 45618</strain>
    </source>
</reference>
<dbReference type="Proteomes" id="UP000677913">
    <property type="component" value="Unassembled WGS sequence"/>
</dbReference>
<dbReference type="RefSeq" id="WP_211467891.1">
    <property type="nucleotide sequence ID" value="NZ_JAGSXH010000035.1"/>
</dbReference>
<comment type="caution">
    <text evidence="2">The sequence shown here is derived from an EMBL/GenBank/DDBJ whole genome shotgun (WGS) entry which is preliminary data.</text>
</comment>
<keyword evidence="3" id="KW-1185">Reference proteome</keyword>
<accession>A0A8J8BEK2</accession>
<feature type="compositionally biased region" description="Basic and acidic residues" evidence="1">
    <location>
        <begin position="49"/>
        <end position="64"/>
    </location>
</feature>
<dbReference type="InterPro" id="IPR049812">
    <property type="entry name" value="DpdG-like"/>
</dbReference>
<organism evidence="2 3">
    <name type="scientific">Actinocrinis puniceicyclus</name>
    <dbReference type="NCBI Taxonomy" id="977794"/>
    <lineage>
        <taxon>Bacteria</taxon>
        <taxon>Bacillati</taxon>
        <taxon>Actinomycetota</taxon>
        <taxon>Actinomycetes</taxon>
        <taxon>Catenulisporales</taxon>
        <taxon>Actinospicaceae</taxon>
        <taxon>Actinocrinis</taxon>
    </lineage>
</organism>
<evidence type="ECO:0000256" key="1">
    <source>
        <dbReference type="SAM" id="MobiDB-lite"/>
    </source>
</evidence>
<gene>
    <name evidence="2" type="ORF">KGA66_12305</name>
</gene>
<feature type="region of interest" description="Disordered" evidence="1">
    <location>
        <begin position="49"/>
        <end position="69"/>
    </location>
</feature>
<sequence length="319" mass="35071">MKLLNPPDIMPEAMRFLLRAVLAHKDATCDREELLALVAPAGLAEVLRPLDGRDTDTDSDREETATGGQTIAKQSLSALRMLGFVDESAGTVSAAEQTLRQWPSADLLTAPSFSRALRPQIWQRSNAEAGATRGEQDNFAQGVALLWAIPDPLDPVDFESGNRTFVSYQRDHFGTERSSWPLTNSVRWPPLRRWAIYLGLAQPVSPKWVVPDGSRALLEDLGDLPAQQYTIAEFLAHCATVLPICDGGALSLVTGTNGVDLTPGLSLSLRQLQEAKHLTLRSESDTDFRVVALGQEREMQSRASHVQWHPIRTSRGSQK</sequence>
<evidence type="ECO:0000313" key="2">
    <source>
        <dbReference type="EMBL" id="MBS2963834.1"/>
    </source>
</evidence>
<dbReference type="NCBIfam" id="NF041064">
    <property type="entry name" value="DpdG"/>
    <property type="match status" value="1"/>
</dbReference>
<evidence type="ECO:0000313" key="3">
    <source>
        <dbReference type="Proteomes" id="UP000677913"/>
    </source>
</evidence>